<dbReference type="InterPro" id="IPR011993">
    <property type="entry name" value="PH-like_dom_sf"/>
</dbReference>
<sequence length="195" mass="20127">MGDTADDDAAGRLQRLGLVGEGSDLAHDGNSRSEEVVGSFDSVGLSSGSASSQSLGTLALTSKRIVWTPDDSSSGPACFIDLLKVVIHAQSSPTEGSKGGIYLQVEVEGEGEGAETTEFVLTPQDQSLLGQIFSTLCDCVAMNPDQGFLDQEEGEEDCGEGNGAAFFVSNGPASSAGDGDLQDLVRDDPDRFADA</sequence>
<dbReference type="GO" id="GO:0034715">
    <property type="term" value="C:pICln-Sm protein complex"/>
    <property type="evidence" value="ECO:0007669"/>
    <property type="project" value="TreeGrafter"/>
</dbReference>
<dbReference type="Gene3D" id="2.30.29.30">
    <property type="entry name" value="Pleckstrin-homology domain (PH domain)/Phosphotyrosine-binding domain (PTB)"/>
    <property type="match status" value="1"/>
</dbReference>
<evidence type="ECO:0000256" key="5">
    <source>
        <dbReference type="SAM" id="MobiDB-lite"/>
    </source>
</evidence>
<evidence type="ECO:0000313" key="9">
    <source>
        <dbReference type="Proteomes" id="UP000316726"/>
    </source>
</evidence>
<dbReference type="EMBL" id="HBHL01004062">
    <property type="protein sequence ID" value="CAD9713710.1"/>
    <property type="molecule type" value="Transcribed_RNA"/>
</dbReference>
<evidence type="ECO:0000256" key="4">
    <source>
        <dbReference type="ARBA" id="ARBA00023242"/>
    </source>
</evidence>
<evidence type="ECO:0008006" key="10">
    <source>
        <dbReference type="Google" id="ProtNLM"/>
    </source>
</evidence>
<comment type="subcellular location">
    <subcellularLocation>
        <location evidence="2">Cytoplasm</location>
    </subcellularLocation>
    <subcellularLocation>
        <location evidence="1">Nucleus</location>
    </subcellularLocation>
</comment>
<accession>A0A5B8MB98</accession>
<feature type="compositionally biased region" description="Basic and acidic residues" evidence="5">
    <location>
        <begin position="183"/>
        <end position="195"/>
    </location>
</feature>
<dbReference type="GO" id="GO:0000387">
    <property type="term" value="P:spliceosomal snRNP assembly"/>
    <property type="evidence" value="ECO:0007669"/>
    <property type="project" value="TreeGrafter"/>
</dbReference>
<gene>
    <name evidence="8" type="ORF">A3770_01p01740</name>
    <name evidence="6" type="ORF">CPRI1469_LOCUS2561</name>
    <name evidence="7" type="ORF">CPRI1469_LOCUS2562</name>
</gene>
<dbReference type="PANTHER" id="PTHR21399">
    <property type="entry name" value="CHLORIDE CONDUCTANCE REGULATORY PROTEIN ICLN"/>
    <property type="match status" value="1"/>
</dbReference>
<feature type="region of interest" description="Disordered" evidence="5">
    <location>
        <begin position="20"/>
        <end position="52"/>
    </location>
</feature>
<dbReference type="EMBL" id="CP031034">
    <property type="protein sequence ID" value="QDZ17656.1"/>
    <property type="molecule type" value="Genomic_DNA"/>
</dbReference>
<keyword evidence="9" id="KW-1185">Reference proteome</keyword>
<dbReference type="AlphaFoldDB" id="A0A5B8MB98"/>
<dbReference type="EMBL" id="HBHL01004061">
    <property type="protein sequence ID" value="CAD9713709.1"/>
    <property type="molecule type" value="Transcribed_RNA"/>
</dbReference>
<dbReference type="GO" id="GO:0005829">
    <property type="term" value="C:cytosol"/>
    <property type="evidence" value="ECO:0007669"/>
    <property type="project" value="TreeGrafter"/>
</dbReference>
<keyword evidence="3" id="KW-0963">Cytoplasm</keyword>
<evidence type="ECO:0000256" key="2">
    <source>
        <dbReference type="ARBA" id="ARBA00004496"/>
    </source>
</evidence>
<evidence type="ECO:0000256" key="3">
    <source>
        <dbReference type="ARBA" id="ARBA00022490"/>
    </source>
</evidence>
<dbReference type="Pfam" id="PF03517">
    <property type="entry name" value="Voldacs"/>
    <property type="match status" value="1"/>
</dbReference>
<proteinExistence type="predicted"/>
<dbReference type="InterPro" id="IPR039924">
    <property type="entry name" value="ICln/Lot5/Saf5"/>
</dbReference>
<name>A0A5B8MB98_9CHLO</name>
<evidence type="ECO:0000256" key="1">
    <source>
        <dbReference type="ARBA" id="ARBA00004123"/>
    </source>
</evidence>
<organism evidence="8 9">
    <name type="scientific">Chloropicon primus</name>
    <dbReference type="NCBI Taxonomy" id="1764295"/>
    <lineage>
        <taxon>Eukaryota</taxon>
        <taxon>Viridiplantae</taxon>
        <taxon>Chlorophyta</taxon>
        <taxon>Chloropicophyceae</taxon>
        <taxon>Chloropicales</taxon>
        <taxon>Chloropicaceae</taxon>
        <taxon>Chloropicon</taxon>
    </lineage>
</organism>
<evidence type="ECO:0000313" key="6">
    <source>
        <dbReference type="EMBL" id="CAD9713709.1"/>
    </source>
</evidence>
<dbReference type="Proteomes" id="UP000316726">
    <property type="component" value="Chromosome 1"/>
</dbReference>
<feature type="compositionally biased region" description="Basic and acidic residues" evidence="5">
    <location>
        <begin position="24"/>
        <end position="35"/>
    </location>
</feature>
<protein>
    <recommendedName>
        <fullName evidence="10">Chloride conductance regulatory protein ICln</fullName>
    </recommendedName>
</protein>
<dbReference type="GO" id="GO:0045292">
    <property type="term" value="P:mRNA cis splicing, via spliceosome"/>
    <property type="evidence" value="ECO:0007669"/>
    <property type="project" value="TreeGrafter"/>
</dbReference>
<feature type="region of interest" description="Disordered" evidence="5">
    <location>
        <begin position="152"/>
        <end position="195"/>
    </location>
</feature>
<dbReference type="STRING" id="1764295.A0A5B8MB98"/>
<dbReference type="SUPFAM" id="SSF50729">
    <property type="entry name" value="PH domain-like"/>
    <property type="match status" value="1"/>
</dbReference>
<evidence type="ECO:0000313" key="8">
    <source>
        <dbReference type="EMBL" id="QDZ17656.1"/>
    </source>
</evidence>
<dbReference type="PANTHER" id="PTHR21399:SF0">
    <property type="entry name" value="METHYLOSOME SUBUNIT PICLN"/>
    <property type="match status" value="1"/>
</dbReference>
<evidence type="ECO:0000313" key="7">
    <source>
        <dbReference type="EMBL" id="CAD9713710.1"/>
    </source>
</evidence>
<reference evidence="6" key="2">
    <citation type="submission" date="2021-01" db="EMBL/GenBank/DDBJ databases">
        <authorList>
            <person name="Corre E."/>
            <person name="Pelletier E."/>
            <person name="Niang G."/>
            <person name="Scheremetjew M."/>
            <person name="Finn R."/>
            <person name="Kale V."/>
            <person name="Holt S."/>
            <person name="Cochrane G."/>
            <person name="Meng A."/>
            <person name="Brown T."/>
            <person name="Cohen L."/>
        </authorList>
    </citation>
    <scope>NUCLEOTIDE SEQUENCE</scope>
    <source>
        <strain evidence="6">CCMP1205</strain>
    </source>
</reference>
<reference evidence="8 9" key="1">
    <citation type="submission" date="2018-07" db="EMBL/GenBank/DDBJ databases">
        <title>The complete nuclear genome of the prasinophyte Chloropicon primus (CCMP1205).</title>
        <authorList>
            <person name="Pombert J.-F."/>
            <person name="Otis C."/>
            <person name="Turmel M."/>
            <person name="Lemieux C."/>
        </authorList>
    </citation>
    <scope>NUCLEOTIDE SEQUENCE [LARGE SCALE GENOMIC DNA]</scope>
    <source>
        <strain evidence="8 9">CCMP1205</strain>
    </source>
</reference>
<dbReference type="GO" id="GO:0005681">
    <property type="term" value="C:spliceosomal complex"/>
    <property type="evidence" value="ECO:0007669"/>
    <property type="project" value="TreeGrafter"/>
</dbReference>
<feature type="compositionally biased region" description="Low complexity" evidence="5">
    <location>
        <begin position="37"/>
        <end position="52"/>
    </location>
</feature>
<keyword evidence="4" id="KW-0539">Nucleus</keyword>